<feature type="compositionally biased region" description="Basic and acidic residues" evidence="4">
    <location>
        <begin position="131"/>
        <end position="146"/>
    </location>
</feature>
<keyword evidence="2" id="KW-0963">Cytoplasm</keyword>
<dbReference type="InterPro" id="IPR001478">
    <property type="entry name" value="PDZ"/>
</dbReference>
<gene>
    <name evidence="6" type="ORF">BRAFLDRAFT_68920</name>
</gene>
<dbReference type="SUPFAM" id="SSF50156">
    <property type="entry name" value="PDZ domain-like"/>
    <property type="match status" value="1"/>
</dbReference>
<dbReference type="STRING" id="7739.C3ZFX0"/>
<reference evidence="6" key="1">
    <citation type="journal article" date="2008" name="Nature">
        <title>The amphioxus genome and the evolution of the chordate karyotype.</title>
        <authorList>
            <consortium name="US DOE Joint Genome Institute (JGI-PGF)"/>
            <person name="Putnam N.H."/>
            <person name="Butts T."/>
            <person name="Ferrier D.E.K."/>
            <person name="Furlong R.F."/>
            <person name="Hellsten U."/>
            <person name="Kawashima T."/>
            <person name="Robinson-Rechavi M."/>
            <person name="Shoguchi E."/>
            <person name="Terry A."/>
            <person name="Yu J.-K."/>
            <person name="Benito-Gutierrez E.L."/>
            <person name="Dubchak I."/>
            <person name="Garcia-Fernandez J."/>
            <person name="Gibson-Brown J.J."/>
            <person name="Grigoriev I.V."/>
            <person name="Horton A.C."/>
            <person name="de Jong P.J."/>
            <person name="Jurka J."/>
            <person name="Kapitonov V.V."/>
            <person name="Kohara Y."/>
            <person name="Kuroki Y."/>
            <person name="Lindquist E."/>
            <person name="Lucas S."/>
            <person name="Osoegawa K."/>
            <person name="Pennacchio L.A."/>
            <person name="Salamov A.A."/>
            <person name="Satou Y."/>
            <person name="Sauka-Spengler T."/>
            <person name="Schmutz J."/>
            <person name="Shin-I T."/>
            <person name="Toyoda A."/>
            <person name="Bronner-Fraser M."/>
            <person name="Fujiyama A."/>
            <person name="Holland L.Z."/>
            <person name="Holland P.W.H."/>
            <person name="Satoh N."/>
            <person name="Rokhsar D.S."/>
        </authorList>
    </citation>
    <scope>NUCLEOTIDE SEQUENCE [LARGE SCALE GENOMIC DNA]</scope>
    <source>
        <strain evidence="6">S238N-H82</strain>
        <tissue evidence="6">Testes</tissue>
    </source>
</reference>
<keyword evidence="3" id="KW-0862">Zinc</keyword>
<organism>
    <name type="scientific">Branchiostoma floridae</name>
    <name type="common">Florida lancelet</name>
    <name type="synonym">Amphioxus</name>
    <dbReference type="NCBI Taxonomy" id="7739"/>
    <lineage>
        <taxon>Eukaryota</taxon>
        <taxon>Metazoa</taxon>
        <taxon>Chordata</taxon>
        <taxon>Cephalochordata</taxon>
        <taxon>Leptocardii</taxon>
        <taxon>Amphioxiformes</taxon>
        <taxon>Branchiostomatidae</taxon>
        <taxon>Branchiostoma</taxon>
    </lineage>
</organism>
<dbReference type="PANTHER" id="PTHR24214">
    <property type="entry name" value="PDZ AND LIM DOMAIN PROTEIN ZASP"/>
    <property type="match status" value="1"/>
</dbReference>
<dbReference type="CDD" id="cd06753">
    <property type="entry name" value="PDZ_PDLIM-like"/>
    <property type="match status" value="1"/>
</dbReference>
<feature type="region of interest" description="Disordered" evidence="4">
    <location>
        <begin position="124"/>
        <end position="154"/>
    </location>
</feature>
<evidence type="ECO:0000256" key="1">
    <source>
        <dbReference type="ARBA" id="ARBA00004496"/>
    </source>
</evidence>
<dbReference type="InParanoid" id="C3ZFX0"/>
<dbReference type="Pfam" id="PF00595">
    <property type="entry name" value="PDZ"/>
    <property type="match status" value="1"/>
</dbReference>
<dbReference type="AlphaFoldDB" id="C3ZFX0"/>
<keyword evidence="3" id="KW-0479">Metal-binding</keyword>
<dbReference type="GO" id="GO:0005737">
    <property type="term" value="C:cytoplasm"/>
    <property type="evidence" value="ECO:0007669"/>
    <property type="project" value="UniProtKB-SubCell"/>
</dbReference>
<feature type="domain" description="PDZ" evidence="5">
    <location>
        <begin position="13"/>
        <end position="88"/>
    </location>
</feature>
<evidence type="ECO:0000256" key="4">
    <source>
        <dbReference type="SAM" id="MobiDB-lite"/>
    </source>
</evidence>
<dbReference type="PROSITE" id="PS50106">
    <property type="entry name" value="PDZ"/>
    <property type="match status" value="1"/>
</dbReference>
<sequence length="185" mass="19635">MPSGQQYQVTLPGPAPWGFRLTGGSDFNLPLTIYKVTPGSLAAQANVNPGDVVLRIGSCIADTLTYSEANTIIKANYGALELILVRGDGTVRPLPPPPTGPLSRTTQGQPAFMYVLGIDRPSGCRTSASSDLERRHPKVAEGDQTRRSPSATSKRSVIFLGRRASQALMGAFYERSGWTLSGGSA</sequence>
<evidence type="ECO:0000256" key="3">
    <source>
        <dbReference type="ARBA" id="ARBA00023038"/>
    </source>
</evidence>
<evidence type="ECO:0000256" key="2">
    <source>
        <dbReference type="ARBA" id="ARBA00022490"/>
    </source>
</evidence>
<dbReference type="InterPro" id="IPR050604">
    <property type="entry name" value="PDZ-LIM_domain"/>
</dbReference>
<keyword evidence="3" id="KW-0440">LIM domain</keyword>
<proteinExistence type="predicted"/>
<name>C3ZFX0_BRAFL</name>
<dbReference type="SMART" id="SM00228">
    <property type="entry name" value="PDZ"/>
    <property type="match status" value="1"/>
</dbReference>
<evidence type="ECO:0000259" key="5">
    <source>
        <dbReference type="PROSITE" id="PS50106"/>
    </source>
</evidence>
<dbReference type="Gene3D" id="2.30.42.10">
    <property type="match status" value="1"/>
</dbReference>
<comment type="subcellular location">
    <subcellularLocation>
        <location evidence="1">Cytoplasm</location>
    </subcellularLocation>
</comment>
<protein>
    <recommendedName>
        <fullName evidence="5">PDZ domain-containing protein</fullName>
    </recommendedName>
</protein>
<dbReference type="FunFam" id="2.30.42.10:FF:000055">
    <property type="entry name" value="PDZ and LIM domain protein 3"/>
    <property type="match status" value="1"/>
</dbReference>
<evidence type="ECO:0000313" key="6">
    <source>
        <dbReference type="EMBL" id="EEN48608.1"/>
    </source>
</evidence>
<dbReference type="PANTHER" id="PTHR24214:SF38">
    <property type="entry name" value="PDZ AND LIM DOMAIN PROTEIN ZASP-RELATED"/>
    <property type="match status" value="1"/>
</dbReference>
<dbReference type="EMBL" id="GG666615">
    <property type="protein sequence ID" value="EEN48608.1"/>
    <property type="molecule type" value="Genomic_DNA"/>
</dbReference>
<dbReference type="InterPro" id="IPR036034">
    <property type="entry name" value="PDZ_sf"/>
</dbReference>
<dbReference type="eggNOG" id="KOG1703">
    <property type="taxonomic scope" value="Eukaryota"/>
</dbReference>
<accession>C3ZFX0</accession>